<dbReference type="InterPro" id="IPR038228">
    <property type="entry name" value="Syd_sf"/>
</dbReference>
<dbReference type="InterPro" id="IPR009948">
    <property type="entry name" value="Syd"/>
</dbReference>
<keyword evidence="2 4" id="KW-0997">Cell inner membrane</keyword>
<dbReference type="Proteomes" id="UP001234343">
    <property type="component" value="Unassembled WGS sequence"/>
</dbReference>
<evidence type="ECO:0000256" key="2">
    <source>
        <dbReference type="ARBA" id="ARBA00022519"/>
    </source>
</evidence>
<name>A0ABT7SVK6_9ALTE</name>
<comment type="caution">
    <text evidence="5">The sequence shown here is derived from an EMBL/GenBank/DDBJ whole genome shotgun (WGS) entry which is preliminary data.</text>
</comment>
<dbReference type="HAMAP" id="MF_01104">
    <property type="entry name" value="Syd"/>
    <property type="match status" value="1"/>
</dbReference>
<evidence type="ECO:0000313" key="6">
    <source>
        <dbReference type="Proteomes" id="UP001234343"/>
    </source>
</evidence>
<dbReference type="Gene3D" id="3.40.1580.20">
    <property type="entry name" value="Syd protein"/>
    <property type="match status" value="1"/>
</dbReference>
<evidence type="ECO:0000256" key="4">
    <source>
        <dbReference type="HAMAP-Rule" id="MF_01104"/>
    </source>
</evidence>
<reference evidence="5 6" key="1">
    <citation type="submission" date="2023-06" db="EMBL/GenBank/DDBJ databases">
        <title>Alteromonas sp. ASW11-36 isolated from intertidal sand.</title>
        <authorList>
            <person name="Li Y."/>
        </authorList>
    </citation>
    <scope>NUCLEOTIDE SEQUENCE [LARGE SCALE GENOMIC DNA]</scope>
    <source>
        <strain evidence="5 6">ASW11-36</strain>
    </source>
</reference>
<dbReference type="CDD" id="cd16323">
    <property type="entry name" value="Syd"/>
    <property type="match status" value="1"/>
</dbReference>
<protein>
    <recommendedName>
        <fullName evidence="4">Protein Syd</fullName>
    </recommendedName>
</protein>
<accession>A0ABT7SVK6</accession>
<sequence>MTEKNIAQCLDNFIDQYMQLPAKHKVEFDSDWLSPCTAPDHTDGEYVNWRPVEQAGENSFAGMEEALELGMNEQLKSYYCRYYADHFEAMAARGPLSLLQVWNKDDFERLQQNLVGHVLMKRKLKQAETLFFALTDEEDFIISVLNSTGEVVLERVGKEPQEVLATDLASFIAQLKPHIIDAE</sequence>
<keyword evidence="3 4" id="KW-0472">Membrane</keyword>
<evidence type="ECO:0000256" key="1">
    <source>
        <dbReference type="ARBA" id="ARBA00022475"/>
    </source>
</evidence>
<dbReference type="NCBIfam" id="NF003439">
    <property type="entry name" value="PRK04968.1"/>
    <property type="match status" value="1"/>
</dbReference>
<keyword evidence="1 4" id="KW-1003">Cell membrane</keyword>
<organism evidence="5 6">
    <name type="scientific">Alteromonas arenosi</name>
    <dbReference type="NCBI Taxonomy" id="3055817"/>
    <lineage>
        <taxon>Bacteria</taxon>
        <taxon>Pseudomonadati</taxon>
        <taxon>Pseudomonadota</taxon>
        <taxon>Gammaproteobacteria</taxon>
        <taxon>Alteromonadales</taxon>
        <taxon>Alteromonadaceae</taxon>
        <taxon>Alteromonas/Salinimonas group</taxon>
        <taxon>Alteromonas</taxon>
    </lineage>
</organism>
<gene>
    <name evidence="4 5" type="primary">syd</name>
    <name evidence="5" type="ORF">QTP81_06435</name>
</gene>
<dbReference type="RefSeq" id="WP_289364483.1">
    <property type="nucleotide sequence ID" value="NZ_JAUCBP010000006.1"/>
</dbReference>
<evidence type="ECO:0000256" key="3">
    <source>
        <dbReference type="ARBA" id="ARBA00023136"/>
    </source>
</evidence>
<keyword evidence="6" id="KW-1185">Reference proteome</keyword>
<dbReference type="EMBL" id="JAUCBP010000006">
    <property type="protein sequence ID" value="MDM7860227.1"/>
    <property type="molecule type" value="Genomic_DNA"/>
</dbReference>
<comment type="function">
    <text evidence="4">Interacts with the SecY protein in vivo. May bind preferentially to an uncomplexed state of SecY, thus functioning either as a chelating agent for excess SecY in the cell or as a regulatory factor that negatively controls the translocase function.</text>
</comment>
<comment type="similarity">
    <text evidence="4">Belongs to the Syd family.</text>
</comment>
<proteinExistence type="inferred from homology"/>
<dbReference type="Pfam" id="PF07348">
    <property type="entry name" value="Syd"/>
    <property type="match status" value="1"/>
</dbReference>
<evidence type="ECO:0000313" key="5">
    <source>
        <dbReference type="EMBL" id="MDM7860227.1"/>
    </source>
</evidence>
<comment type="subcellular location">
    <subcellularLocation>
        <location evidence="4">Cell inner membrane</location>
        <topology evidence="4">Peripheral membrane protein</topology>
        <orientation evidence="4">Cytoplasmic side</orientation>
    </subcellularLocation>
    <text evidence="4">Loosely associated with the cytoplasmic side of the inner membrane, probably via SecY.</text>
</comment>